<reference evidence="3" key="2">
    <citation type="submission" date="2023-05" db="EMBL/GenBank/DDBJ databases">
        <authorList>
            <consortium name="Lawrence Berkeley National Laboratory"/>
            <person name="Steindorff A."/>
            <person name="Hensen N."/>
            <person name="Bonometti L."/>
            <person name="Westerberg I."/>
            <person name="Brannstrom I.O."/>
            <person name="Guillou S."/>
            <person name="Cros-Aarteil S."/>
            <person name="Calhoun S."/>
            <person name="Haridas S."/>
            <person name="Kuo A."/>
            <person name="Mondo S."/>
            <person name="Pangilinan J."/>
            <person name="Riley R."/>
            <person name="Labutti K."/>
            <person name="Andreopoulos B."/>
            <person name="Lipzen A."/>
            <person name="Chen C."/>
            <person name="Yanf M."/>
            <person name="Daum C."/>
            <person name="Ng V."/>
            <person name="Clum A."/>
            <person name="Ohm R."/>
            <person name="Martin F."/>
            <person name="Silar P."/>
            <person name="Natvig D."/>
            <person name="Lalanne C."/>
            <person name="Gautier V."/>
            <person name="Ament-Velasquez S.L."/>
            <person name="Kruys A."/>
            <person name="Hutchinson M.I."/>
            <person name="Powell A.J."/>
            <person name="Barry K."/>
            <person name="Miller A.N."/>
            <person name="Grigoriev I.V."/>
            <person name="Debuchy R."/>
            <person name="Gladieux P."/>
            <person name="Thoren M.H."/>
            <person name="Johannesson H."/>
        </authorList>
    </citation>
    <scope>NUCLEOTIDE SEQUENCE</scope>
    <source>
        <strain evidence="3">CBS 538.74</strain>
    </source>
</reference>
<dbReference type="InterPro" id="IPR009413">
    <property type="entry name" value="Aegerolysin-typ"/>
</dbReference>
<comment type="caution">
    <text evidence="3">The sequence shown here is derived from an EMBL/GenBank/DDBJ whole genome shotgun (WGS) entry which is preliminary data.</text>
</comment>
<feature type="region of interest" description="Disordered" evidence="2">
    <location>
        <begin position="65"/>
        <end position="88"/>
    </location>
</feature>
<evidence type="ECO:0000313" key="4">
    <source>
        <dbReference type="Proteomes" id="UP001302745"/>
    </source>
</evidence>
<evidence type="ECO:0000256" key="2">
    <source>
        <dbReference type="SAM" id="MobiDB-lite"/>
    </source>
</evidence>
<dbReference type="GO" id="GO:0019836">
    <property type="term" value="P:symbiont-mediated hemolysis of host erythrocyte"/>
    <property type="evidence" value="ECO:0007669"/>
    <property type="project" value="InterPro"/>
</dbReference>
<accession>A0AAN6VII5</accession>
<reference evidence="3" key="1">
    <citation type="journal article" date="2023" name="Mol. Phylogenet. Evol.">
        <title>Genome-scale phylogeny and comparative genomics of the fungal order Sordariales.</title>
        <authorList>
            <person name="Hensen N."/>
            <person name="Bonometti L."/>
            <person name="Westerberg I."/>
            <person name="Brannstrom I.O."/>
            <person name="Guillou S."/>
            <person name="Cros-Aarteil S."/>
            <person name="Calhoun S."/>
            <person name="Haridas S."/>
            <person name="Kuo A."/>
            <person name="Mondo S."/>
            <person name="Pangilinan J."/>
            <person name="Riley R."/>
            <person name="LaButti K."/>
            <person name="Andreopoulos B."/>
            <person name="Lipzen A."/>
            <person name="Chen C."/>
            <person name="Yan M."/>
            <person name="Daum C."/>
            <person name="Ng V."/>
            <person name="Clum A."/>
            <person name="Steindorff A."/>
            <person name="Ohm R.A."/>
            <person name="Martin F."/>
            <person name="Silar P."/>
            <person name="Natvig D.O."/>
            <person name="Lalanne C."/>
            <person name="Gautier V."/>
            <person name="Ament-Velasquez S.L."/>
            <person name="Kruys A."/>
            <person name="Hutchinson M.I."/>
            <person name="Powell A.J."/>
            <person name="Barry K."/>
            <person name="Miller A.N."/>
            <person name="Grigoriev I.V."/>
            <person name="Debuchy R."/>
            <person name="Gladieux P."/>
            <person name="Hiltunen Thoren M."/>
            <person name="Johannesson H."/>
        </authorList>
    </citation>
    <scope>NUCLEOTIDE SEQUENCE</scope>
    <source>
        <strain evidence="3">CBS 538.74</strain>
    </source>
</reference>
<dbReference type="Pfam" id="PF06355">
    <property type="entry name" value="Aegerolysin"/>
    <property type="match status" value="1"/>
</dbReference>
<comment type="similarity">
    <text evidence="1">Belongs to the aegerolysin family.</text>
</comment>
<evidence type="ECO:0000256" key="1">
    <source>
        <dbReference type="ARBA" id="ARBA00010795"/>
    </source>
</evidence>
<dbReference type="Gene3D" id="2.60.270.50">
    <property type="match status" value="1"/>
</dbReference>
<evidence type="ECO:0000313" key="3">
    <source>
        <dbReference type="EMBL" id="KAK4152178.1"/>
    </source>
</evidence>
<dbReference type="AlphaFoldDB" id="A0AAN6VII5"/>
<dbReference type="Proteomes" id="UP001302745">
    <property type="component" value="Unassembled WGS sequence"/>
</dbReference>
<dbReference type="EMBL" id="MU856984">
    <property type="protein sequence ID" value="KAK4152178.1"/>
    <property type="molecule type" value="Genomic_DNA"/>
</dbReference>
<keyword evidence="4" id="KW-1185">Reference proteome</keyword>
<organism evidence="3 4">
    <name type="scientific">Chaetomidium leptoderma</name>
    <dbReference type="NCBI Taxonomy" id="669021"/>
    <lineage>
        <taxon>Eukaryota</taxon>
        <taxon>Fungi</taxon>
        <taxon>Dikarya</taxon>
        <taxon>Ascomycota</taxon>
        <taxon>Pezizomycotina</taxon>
        <taxon>Sordariomycetes</taxon>
        <taxon>Sordariomycetidae</taxon>
        <taxon>Sordariales</taxon>
        <taxon>Chaetomiaceae</taxon>
        <taxon>Chaetomidium</taxon>
    </lineage>
</organism>
<sequence>MSESVQNREMALSGTEGSYDIYHGDAQVCHVYWCAPYLSGKKAIEISSVNGDYKVEDPMVDLANKRSQVSQDEGPQEDQYAPRPYEEY</sequence>
<proteinExistence type="inferred from homology"/>
<protein>
    <submittedName>
        <fullName evidence="3">Uncharacterized protein</fullName>
    </submittedName>
</protein>
<gene>
    <name evidence="3" type="ORF">C8A00DRAFT_35147</name>
</gene>
<name>A0AAN6VII5_9PEZI</name>